<dbReference type="EMBL" id="JAMSHT010000001">
    <property type="protein sequence ID" value="MCM8557557.1"/>
    <property type="molecule type" value="Genomic_DNA"/>
</dbReference>
<proteinExistence type="predicted"/>
<feature type="compositionally biased region" description="Polar residues" evidence="1">
    <location>
        <begin position="160"/>
        <end position="169"/>
    </location>
</feature>
<evidence type="ECO:0000313" key="3">
    <source>
        <dbReference type="EMBL" id="MCM8557557.1"/>
    </source>
</evidence>
<keyword evidence="4" id="KW-1185">Reference proteome</keyword>
<comment type="caution">
    <text evidence="3">The sequence shown here is derived from an EMBL/GenBank/DDBJ whole genome shotgun (WGS) entry which is preliminary data.</text>
</comment>
<dbReference type="Proteomes" id="UP001155128">
    <property type="component" value="Unassembled WGS sequence"/>
</dbReference>
<feature type="region of interest" description="Disordered" evidence="1">
    <location>
        <begin position="150"/>
        <end position="169"/>
    </location>
</feature>
<keyword evidence="2" id="KW-0812">Transmembrane</keyword>
<reference evidence="3" key="1">
    <citation type="submission" date="2022-06" db="EMBL/GenBank/DDBJ databases">
        <title>Sphingomicrobium sedimins sp. nov., a marine bacterium isolated from tidal flat.</title>
        <authorList>
            <person name="Kim C.-H."/>
            <person name="Yoo Y."/>
            <person name="Kim J.-J."/>
        </authorList>
    </citation>
    <scope>NUCLEOTIDE SEQUENCE</scope>
    <source>
        <strain evidence="3">GRR-S6-50</strain>
    </source>
</reference>
<keyword evidence="2" id="KW-0472">Membrane</keyword>
<accession>A0A9X2EHC8</accession>
<evidence type="ECO:0000313" key="4">
    <source>
        <dbReference type="Proteomes" id="UP001155128"/>
    </source>
</evidence>
<dbReference type="AlphaFoldDB" id="A0A9X2EHC8"/>
<feature type="transmembrane region" description="Helical" evidence="2">
    <location>
        <begin position="82"/>
        <end position="111"/>
    </location>
</feature>
<feature type="transmembrane region" description="Helical" evidence="2">
    <location>
        <begin position="12"/>
        <end position="33"/>
    </location>
</feature>
<keyword evidence="2" id="KW-1133">Transmembrane helix</keyword>
<feature type="transmembrane region" description="Helical" evidence="2">
    <location>
        <begin position="117"/>
        <end position="138"/>
    </location>
</feature>
<organism evidence="3 4">
    <name type="scientific">Sphingomicrobium sediminis</name>
    <dbReference type="NCBI Taxonomy" id="2950949"/>
    <lineage>
        <taxon>Bacteria</taxon>
        <taxon>Pseudomonadati</taxon>
        <taxon>Pseudomonadota</taxon>
        <taxon>Alphaproteobacteria</taxon>
        <taxon>Sphingomonadales</taxon>
        <taxon>Sphingomonadaceae</taxon>
        <taxon>Sphingomicrobium</taxon>
    </lineage>
</organism>
<evidence type="ECO:0000256" key="2">
    <source>
        <dbReference type="SAM" id="Phobius"/>
    </source>
</evidence>
<gene>
    <name evidence="3" type="ORF">NDO55_06960</name>
</gene>
<sequence>MMKPFIPRAPIIMGSITGTFIGSILLIVALLLFDREGFDAGLQEIPLLLMMTALLVPISAFAIVIFGYPAAAAVGEAWRKPWVGIAALLMGGLAGLITRITLVSVFAGGFARPGGLGVMPVDAGIIYGASVGLAYWMFERDWRLRDEARRAAEGPGEEVPSSTEFSQLP</sequence>
<evidence type="ECO:0000256" key="1">
    <source>
        <dbReference type="SAM" id="MobiDB-lite"/>
    </source>
</evidence>
<feature type="transmembrane region" description="Helical" evidence="2">
    <location>
        <begin position="45"/>
        <end position="70"/>
    </location>
</feature>
<name>A0A9X2EHC8_9SPHN</name>
<dbReference type="RefSeq" id="WP_252113715.1">
    <property type="nucleotide sequence ID" value="NZ_JAMSHT010000001.1"/>
</dbReference>
<protein>
    <submittedName>
        <fullName evidence="3">Uncharacterized protein</fullName>
    </submittedName>
</protein>